<proteinExistence type="predicted"/>
<evidence type="ECO:0000313" key="2">
    <source>
        <dbReference type="Proteomes" id="UP001497535"/>
    </source>
</evidence>
<comment type="caution">
    <text evidence="1">The sequence shown here is derived from an EMBL/GenBank/DDBJ whole genome shotgun (WGS) entry which is preliminary data.</text>
</comment>
<dbReference type="Proteomes" id="UP001497535">
    <property type="component" value="Unassembled WGS sequence"/>
</dbReference>
<accession>A0ACB1AP24</accession>
<gene>
    <name evidence="1" type="ORF">MENTE1834_LOCUS40770</name>
</gene>
<dbReference type="EMBL" id="CAVMJV010000097">
    <property type="protein sequence ID" value="CAK5094827.1"/>
    <property type="molecule type" value="Genomic_DNA"/>
</dbReference>
<reference evidence="1" key="1">
    <citation type="submission" date="2023-11" db="EMBL/GenBank/DDBJ databases">
        <authorList>
            <person name="Poullet M."/>
        </authorList>
    </citation>
    <scope>NUCLEOTIDE SEQUENCE</scope>
    <source>
        <strain evidence="1">E1834</strain>
    </source>
</reference>
<protein>
    <submittedName>
        <fullName evidence="1">Uncharacterized protein</fullName>
    </submittedName>
</protein>
<name>A0ACB1AP24_MELEN</name>
<keyword evidence="2" id="KW-1185">Reference proteome</keyword>
<evidence type="ECO:0000313" key="1">
    <source>
        <dbReference type="EMBL" id="CAK5094827.1"/>
    </source>
</evidence>
<sequence>MSLVDVLLCIKITSSEIRFAIDPETGVSVNVLEKQHLETMSMIEEFILLANISVTEKIHEYLLLNSSLC</sequence>
<organism evidence="1 2">
    <name type="scientific">Meloidogyne enterolobii</name>
    <name type="common">Root-knot nematode worm</name>
    <name type="synonym">Meloidogyne mayaguensis</name>
    <dbReference type="NCBI Taxonomy" id="390850"/>
    <lineage>
        <taxon>Eukaryota</taxon>
        <taxon>Metazoa</taxon>
        <taxon>Ecdysozoa</taxon>
        <taxon>Nematoda</taxon>
        <taxon>Chromadorea</taxon>
        <taxon>Rhabditida</taxon>
        <taxon>Tylenchina</taxon>
        <taxon>Tylenchomorpha</taxon>
        <taxon>Tylenchoidea</taxon>
        <taxon>Meloidogynidae</taxon>
        <taxon>Meloidogyninae</taxon>
        <taxon>Meloidogyne</taxon>
    </lineage>
</organism>